<dbReference type="EMBL" id="JASCTH010000026">
    <property type="protein sequence ID" value="MDI6103595.1"/>
    <property type="molecule type" value="Genomic_DNA"/>
</dbReference>
<dbReference type="Proteomes" id="UP001241758">
    <property type="component" value="Unassembled WGS sequence"/>
</dbReference>
<protein>
    <submittedName>
        <fullName evidence="2">Uncharacterized protein</fullName>
    </submittedName>
</protein>
<feature type="region of interest" description="Disordered" evidence="1">
    <location>
        <begin position="1"/>
        <end position="61"/>
    </location>
</feature>
<comment type="caution">
    <text evidence="2">The sequence shown here is derived from an EMBL/GenBank/DDBJ whole genome shotgun (WGS) entry which is preliminary data.</text>
</comment>
<dbReference type="RefSeq" id="WP_282764785.1">
    <property type="nucleotide sequence ID" value="NZ_JASCTH010000026.1"/>
</dbReference>
<organism evidence="2 3">
    <name type="scientific">Actinoplanes sandaracinus</name>
    <dbReference type="NCBI Taxonomy" id="3045177"/>
    <lineage>
        <taxon>Bacteria</taxon>
        <taxon>Bacillati</taxon>
        <taxon>Actinomycetota</taxon>
        <taxon>Actinomycetes</taxon>
        <taxon>Micromonosporales</taxon>
        <taxon>Micromonosporaceae</taxon>
        <taxon>Actinoplanes</taxon>
    </lineage>
</organism>
<evidence type="ECO:0000313" key="2">
    <source>
        <dbReference type="EMBL" id="MDI6103595.1"/>
    </source>
</evidence>
<sequence length="138" mass="14763">MNADTGHARREVRGTDTPRALSRDEHVDRLGLEAGHPADGHRGGSSEMRPITHGEDGGPQLLVGVEPSVVRQQNAPAQPAPAALIEVAVHLAAAEETDGLARGQHACLFENQPFVVTCVLARRVQRHLSTLPDCRVCC</sequence>
<evidence type="ECO:0000256" key="1">
    <source>
        <dbReference type="SAM" id="MobiDB-lite"/>
    </source>
</evidence>
<accession>A0ABT6WVE9</accession>
<proteinExistence type="predicted"/>
<feature type="compositionally biased region" description="Basic and acidic residues" evidence="1">
    <location>
        <begin position="1"/>
        <end position="56"/>
    </location>
</feature>
<reference evidence="2 3" key="1">
    <citation type="submission" date="2023-05" db="EMBL/GenBank/DDBJ databases">
        <title>Actinoplanes sp. NEAU-A12 genome sequencing.</title>
        <authorList>
            <person name="Wang Z.-S."/>
        </authorList>
    </citation>
    <scope>NUCLEOTIDE SEQUENCE [LARGE SCALE GENOMIC DNA]</scope>
    <source>
        <strain evidence="2 3">NEAU-A12</strain>
    </source>
</reference>
<evidence type="ECO:0000313" key="3">
    <source>
        <dbReference type="Proteomes" id="UP001241758"/>
    </source>
</evidence>
<gene>
    <name evidence="2" type="ORF">QLQ12_33785</name>
</gene>
<name>A0ABT6WVE9_9ACTN</name>
<keyword evidence="3" id="KW-1185">Reference proteome</keyword>